<sequence>MDNKEYLESHPEYRSLFPTQEMYEDFVRFMDLDEDGRRVYFEEHKARLDVMSPEERKQDWDNLVKGTELLIEFAKVEIPKLAYEKKMIEASKKQNKVTWDDIRKKLNNIASL</sequence>
<dbReference type="Proteomes" id="UP000033047">
    <property type="component" value="Unassembled WGS sequence"/>
</dbReference>
<evidence type="ECO:0000313" key="2">
    <source>
        <dbReference type="Proteomes" id="UP000033047"/>
    </source>
</evidence>
<proteinExistence type="predicted"/>
<evidence type="ECO:0000313" key="1">
    <source>
        <dbReference type="EMBL" id="KKB56187.1"/>
    </source>
</evidence>
<dbReference type="EMBL" id="AQHV01000011">
    <property type="protein sequence ID" value="KKB56187.1"/>
    <property type="molecule type" value="Genomic_DNA"/>
</dbReference>
<accession>A0A0F5JFE4</accession>
<organism evidence="1 2">
    <name type="scientific">Parabacteroides goldsteinii DSM 19448 = WAL 12034</name>
    <dbReference type="NCBI Taxonomy" id="927665"/>
    <lineage>
        <taxon>Bacteria</taxon>
        <taxon>Pseudomonadati</taxon>
        <taxon>Bacteroidota</taxon>
        <taxon>Bacteroidia</taxon>
        <taxon>Bacteroidales</taxon>
        <taxon>Tannerellaceae</taxon>
        <taxon>Parabacteroides</taxon>
    </lineage>
</organism>
<dbReference type="PATRIC" id="fig|927665.4.peg.2219"/>
<dbReference type="STRING" id="927665.HMPREF1535_02161"/>
<dbReference type="RefSeq" id="WP_010800862.1">
    <property type="nucleotide sequence ID" value="NZ_KQ033912.1"/>
</dbReference>
<dbReference type="HOGENOM" id="CLU_2143434_0_0_10"/>
<comment type="caution">
    <text evidence="1">The sequence shown here is derived from an EMBL/GenBank/DDBJ whole genome shotgun (WGS) entry which is preliminary data.</text>
</comment>
<dbReference type="AlphaFoldDB" id="A0A0F5JFE4"/>
<name>A0A0F5JFE4_9BACT</name>
<protein>
    <submittedName>
        <fullName evidence="1">Uncharacterized protein</fullName>
    </submittedName>
</protein>
<gene>
    <name evidence="1" type="ORF">HMPREF1535_02161</name>
</gene>
<reference evidence="1 2" key="1">
    <citation type="submission" date="2013-04" db="EMBL/GenBank/DDBJ databases">
        <title>The Genome Sequence of Parabacteroides goldsteinii DSM 19448.</title>
        <authorList>
            <consortium name="The Broad Institute Genomics Platform"/>
            <person name="Earl A."/>
            <person name="Ward D."/>
            <person name="Feldgarden M."/>
            <person name="Gevers D."/>
            <person name="Martens E."/>
            <person name="Sakamoto M."/>
            <person name="Benno Y."/>
            <person name="Song Y."/>
            <person name="Liu C."/>
            <person name="Lee J."/>
            <person name="Bolanos M."/>
            <person name="Vaisanen M.L."/>
            <person name="Finegold S.M."/>
            <person name="Walker B."/>
            <person name="Young S."/>
            <person name="Zeng Q."/>
            <person name="Gargeya S."/>
            <person name="Fitzgerald M."/>
            <person name="Haas B."/>
            <person name="Abouelleil A."/>
            <person name="Allen A.W."/>
            <person name="Alvarado L."/>
            <person name="Arachchi H.M."/>
            <person name="Berlin A.M."/>
            <person name="Chapman S.B."/>
            <person name="Gainer-Dewar J."/>
            <person name="Goldberg J."/>
            <person name="Griggs A."/>
            <person name="Gujja S."/>
            <person name="Hansen M."/>
            <person name="Howarth C."/>
            <person name="Imamovic A."/>
            <person name="Ireland A."/>
            <person name="Larimer J."/>
            <person name="McCowan C."/>
            <person name="Murphy C."/>
            <person name="Pearson M."/>
            <person name="Poon T.W."/>
            <person name="Priest M."/>
            <person name="Roberts A."/>
            <person name="Saif S."/>
            <person name="Shea T."/>
            <person name="Sisk P."/>
            <person name="Sykes S."/>
            <person name="Wortman J."/>
            <person name="Nusbaum C."/>
            <person name="Birren B."/>
        </authorList>
    </citation>
    <scope>NUCLEOTIDE SEQUENCE [LARGE SCALE GENOMIC DNA]</scope>
    <source>
        <strain evidence="1 2">DSM 19448</strain>
    </source>
</reference>